<evidence type="ECO:0000256" key="2">
    <source>
        <dbReference type="ARBA" id="ARBA00004496"/>
    </source>
</evidence>
<evidence type="ECO:0000256" key="8">
    <source>
        <dbReference type="SAM" id="MobiDB-lite"/>
    </source>
</evidence>
<accession>A0A0D2IRX2</accession>
<dbReference type="HOGENOM" id="CLU_085138_1_0_1"/>
<keyword evidence="3" id="KW-0813">Transport</keyword>
<evidence type="ECO:0008006" key="11">
    <source>
        <dbReference type="Google" id="ProtNLM"/>
    </source>
</evidence>
<evidence type="ECO:0000313" key="9">
    <source>
        <dbReference type="EMBL" id="KIX08744.1"/>
    </source>
</evidence>
<dbReference type="OrthoDB" id="5304887at2759"/>
<dbReference type="InterPro" id="IPR053278">
    <property type="entry name" value="Pre-60S_factor_ECM1"/>
</dbReference>
<feature type="region of interest" description="Disordered" evidence="8">
    <location>
        <begin position="1"/>
        <end position="76"/>
    </location>
</feature>
<keyword evidence="7" id="KW-0175">Coiled coil</keyword>
<keyword evidence="5" id="KW-0690">Ribosome biogenesis</keyword>
<dbReference type="GeneID" id="25291472"/>
<keyword evidence="4" id="KW-0963">Cytoplasm</keyword>
<dbReference type="GO" id="GO:0005737">
    <property type="term" value="C:cytoplasm"/>
    <property type="evidence" value="ECO:0007669"/>
    <property type="project" value="UniProtKB-SubCell"/>
</dbReference>
<dbReference type="GO" id="GO:0005730">
    <property type="term" value="C:nucleolus"/>
    <property type="evidence" value="ECO:0007669"/>
    <property type="project" value="TreeGrafter"/>
</dbReference>
<keyword evidence="10" id="KW-1185">Reference proteome</keyword>
<feature type="compositionally biased region" description="Basic residues" evidence="8">
    <location>
        <begin position="57"/>
        <end position="74"/>
    </location>
</feature>
<evidence type="ECO:0000256" key="4">
    <source>
        <dbReference type="ARBA" id="ARBA00022490"/>
    </source>
</evidence>
<evidence type="ECO:0000256" key="7">
    <source>
        <dbReference type="SAM" id="Coils"/>
    </source>
</evidence>
<dbReference type="Pfam" id="PF09135">
    <property type="entry name" value="Alb1"/>
    <property type="match status" value="1"/>
</dbReference>
<sequence length="187" mass="20727">MAKTAKVKKDPTTNPKSRASKRAASPSINVDESLRDAPRASDATPILSARPNGGVTKLKRKQKSLTRGQRRRHEKGLARAEVVLDQLAKKVDDASSRLRRRRERKSMWDEVNGTAKFDKMKVILSDNTEQVDGDEWEDEAMEAVKSEAKVVEDVNVPTTAAATKLVVVDRTTSAPMTDEEDEADKIT</sequence>
<evidence type="ECO:0000256" key="3">
    <source>
        <dbReference type="ARBA" id="ARBA00022448"/>
    </source>
</evidence>
<evidence type="ECO:0000256" key="1">
    <source>
        <dbReference type="ARBA" id="ARBA00004123"/>
    </source>
</evidence>
<organism evidence="9 10">
    <name type="scientific">Rhinocladiella mackenziei CBS 650.93</name>
    <dbReference type="NCBI Taxonomy" id="1442369"/>
    <lineage>
        <taxon>Eukaryota</taxon>
        <taxon>Fungi</taxon>
        <taxon>Dikarya</taxon>
        <taxon>Ascomycota</taxon>
        <taxon>Pezizomycotina</taxon>
        <taxon>Eurotiomycetes</taxon>
        <taxon>Chaetothyriomycetidae</taxon>
        <taxon>Chaetothyriales</taxon>
        <taxon>Herpotrichiellaceae</taxon>
        <taxon>Rhinocladiella</taxon>
    </lineage>
</organism>
<evidence type="ECO:0000256" key="5">
    <source>
        <dbReference type="ARBA" id="ARBA00022517"/>
    </source>
</evidence>
<dbReference type="InterPro" id="IPR022784">
    <property type="entry name" value="Ribosome_bgen_Alb1"/>
</dbReference>
<dbReference type="GO" id="GO:0000055">
    <property type="term" value="P:ribosomal large subunit export from nucleus"/>
    <property type="evidence" value="ECO:0007669"/>
    <property type="project" value="TreeGrafter"/>
</dbReference>
<dbReference type="AlphaFoldDB" id="A0A0D2IRX2"/>
<dbReference type="PANTHER" id="PTHR28280">
    <property type="entry name" value="SHUTTLING PRE-60S FACTOR ECM1"/>
    <property type="match status" value="1"/>
</dbReference>
<dbReference type="EMBL" id="KN847476">
    <property type="protein sequence ID" value="KIX08744.1"/>
    <property type="molecule type" value="Genomic_DNA"/>
</dbReference>
<protein>
    <recommendedName>
        <fullName evidence="11">Ribosome biogenesis protein Alb1</fullName>
    </recommendedName>
</protein>
<proteinExistence type="predicted"/>
<dbReference type="PANTHER" id="PTHR28280:SF1">
    <property type="entry name" value="SHUTTLING PRE-60S FACTOR ECM1"/>
    <property type="match status" value="1"/>
</dbReference>
<gene>
    <name evidence="9" type="ORF">Z518_03401</name>
</gene>
<name>A0A0D2IRX2_9EURO</name>
<feature type="coiled-coil region" evidence="7">
    <location>
        <begin position="77"/>
        <end position="104"/>
    </location>
</feature>
<evidence type="ECO:0000256" key="6">
    <source>
        <dbReference type="ARBA" id="ARBA00023242"/>
    </source>
</evidence>
<dbReference type="Proteomes" id="UP000053617">
    <property type="component" value="Unassembled WGS sequence"/>
</dbReference>
<comment type="subcellular location">
    <subcellularLocation>
        <location evidence="2">Cytoplasm</location>
    </subcellularLocation>
    <subcellularLocation>
        <location evidence="1">Nucleus</location>
    </subcellularLocation>
</comment>
<dbReference type="VEuPathDB" id="FungiDB:Z518_03401"/>
<reference evidence="9 10" key="1">
    <citation type="submission" date="2015-01" db="EMBL/GenBank/DDBJ databases">
        <title>The Genome Sequence of Rhinocladiella mackenzie CBS 650.93.</title>
        <authorList>
            <consortium name="The Broad Institute Genomics Platform"/>
            <person name="Cuomo C."/>
            <person name="de Hoog S."/>
            <person name="Gorbushina A."/>
            <person name="Stielow B."/>
            <person name="Teixiera M."/>
            <person name="Abouelleil A."/>
            <person name="Chapman S.B."/>
            <person name="Priest M."/>
            <person name="Young S.K."/>
            <person name="Wortman J."/>
            <person name="Nusbaum C."/>
            <person name="Birren B."/>
        </authorList>
    </citation>
    <scope>NUCLEOTIDE SEQUENCE [LARGE SCALE GENOMIC DNA]</scope>
    <source>
        <strain evidence="9 10">CBS 650.93</strain>
    </source>
</reference>
<keyword evidence="6" id="KW-0539">Nucleus</keyword>
<dbReference type="RefSeq" id="XP_013275880.1">
    <property type="nucleotide sequence ID" value="XM_013420426.1"/>
</dbReference>
<dbReference type="GO" id="GO:0030687">
    <property type="term" value="C:preribosome, large subunit precursor"/>
    <property type="evidence" value="ECO:0007669"/>
    <property type="project" value="TreeGrafter"/>
</dbReference>
<evidence type="ECO:0000313" key="10">
    <source>
        <dbReference type="Proteomes" id="UP000053617"/>
    </source>
</evidence>